<dbReference type="EMBL" id="JAAOLX010000004">
    <property type="protein sequence ID" value="NHQ86495.1"/>
    <property type="molecule type" value="Genomic_DNA"/>
</dbReference>
<proteinExistence type="predicted"/>
<evidence type="ECO:0000313" key="2">
    <source>
        <dbReference type="Proteomes" id="UP000712570"/>
    </source>
</evidence>
<gene>
    <name evidence="1" type="ORF">HA050_10255</name>
</gene>
<accession>A0ABX0KPN2</accession>
<organism evidence="1 2">
    <name type="scientific">Iodobacter violaceini</name>
    <dbReference type="NCBI Taxonomy" id="3044271"/>
    <lineage>
        <taxon>Bacteria</taxon>
        <taxon>Pseudomonadati</taxon>
        <taxon>Pseudomonadota</taxon>
        <taxon>Betaproteobacteria</taxon>
        <taxon>Neisseriales</taxon>
        <taxon>Chitinibacteraceae</taxon>
        <taxon>Iodobacter</taxon>
    </lineage>
</organism>
<dbReference type="Proteomes" id="UP000712570">
    <property type="component" value="Unassembled WGS sequence"/>
</dbReference>
<evidence type="ECO:0000313" key="1">
    <source>
        <dbReference type="EMBL" id="NHQ86495.1"/>
    </source>
</evidence>
<name>A0ABX0KPN2_9NEIS</name>
<sequence>MMQMPSAEKCQMDQSLLMGDCLQSCMSHYTGLPVAFSFAPPILLPPVFNAVAELHLPDPLLKSPDKPPKSA</sequence>
<comment type="caution">
    <text evidence="1">The sequence shown here is derived from an EMBL/GenBank/DDBJ whole genome shotgun (WGS) entry which is preliminary data.</text>
</comment>
<keyword evidence="2" id="KW-1185">Reference proteome</keyword>
<reference evidence="1 2" key="1">
    <citation type="submission" date="2020-03" db="EMBL/GenBank/DDBJ databases">
        <title>Draft genome sequence of environmentally isolated violet-colored cultures.</title>
        <authorList>
            <person name="Wilson H.S."/>
        </authorList>
    </citation>
    <scope>NUCLEOTIDE SEQUENCE [LARGE SCALE GENOMIC DNA]</scope>
    <source>
        <strain evidence="1 2">HSC-16F04</strain>
    </source>
</reference>
<dbReference type="RefSeq" id="WP_166825404.1">
    <property type="nucleotide sequence ID" value="NZ_JAAOLX010000004.1"/>
</dbReference>
<protein>
    <submittedName>
        <fullName evidence="1">Uncharacterized protein</fullName>
    </submittedName>
</protein>